<evidence type="ECO:0000313" key="3">
    <source>
        <dbReference type="Proteomes" id="UP000076532"/>
    </source>
</evidence>
<dbReference type="Proteomes" id="UP000076532">
    <property type="component" value="Unassembled WGS sequence"/>
</dbReference>
<evidence type="ECO:0000256" key="1">
    <source>
        <dbReference type="SAM" id="MobiDB-lite"/>
    </source>
</evidence>
<organism evidence="2 3">
    <name type="scientific">Athelia psychrophila</name>
    <dbReference type="NCBI Taxonomy" id="1759441"/>
    <lineage>
        <taxon>Eukaryota</taxon>
        <taxon>Fungi</taxon>
        <taxon>Dikarya</taxon>
        <taxon>Basidiomycota</taxon>
        <taxon>Agaricomycotina</taxon>
        <taxon>Agaricomycetes</taxon>
        <taxon>Agaricomycetidae</taxon>
        <taxon>Atheliales</taxon>
        <taxon>Atheliaceae</taxon>
        <taxon>Athelia</taxon>
    </lineage>
</organism>
<accession>A0A167T892</accession>
<dbReference type="AlphaFoldDB" id="A0A167T892"/>
<keyword evidence="3" id="KW-1185">Reference proteome</keyword>
<gene>
    <name evidence="2" type="ORF">FIBSPDRAFT_1055721</name>
</gene>
<sequence>MDVGGGWDKDTGRRCRGHRTGLRACLGFPTNTDMLDDDNTRGPVVPRSRTCQLLQLPSLKRQTPLPHEQPTLTLPRLKAAWVTEWILKRLLRLGGGTLDGTAPTHSILYLSQTRRHCPPRRRLPTPYELQSGPTLTYAGR</sequence>
<protein>
    <submittedName>
        <fullName evidence="2">Uncharacterized protein</fullName>
    </submittedName>
</protein>
<dbReference type="EMBL" id="KV418381">
    <property type="protein sequence ID" value="KZP02666.1"/>
    <property type="molecule type" value="Genomic_DNA"/>
</dbReference>
<evidence type="ECO:0000313" key="2">
    <source>
        <dbReference type="EMBL" id="KZP02666.1"/>
    </source>
</evidence>
<name>A0A167T892_9AGAM</name>
<feature type="region of interest" description="Disordered" evidence="1">
    <location>
        <begin position="120"/>
        <end position="140"/>
    </location>
</feature>
<reference evidence="2 3" key="1">
    <citation type="journal article" date="2016" name="Mol. Biol. Evol.">
        <title>Comparative Genomics of Early-Diverging Mushroom-Forming Fungi Provides Insights into the Origins of Lignocellulose Decay Capabilities.</title>
        <authorList>
            <person name="Nagy L.G."/>
            <person name="Riley R."/>
            <person name="Tritt A."/>
            <person name="Adam C."/>
            <person name="Daum C."/>
            <person name="Floudas D."/>
            <person name="Sun H."/>
            <person name="Yadav J.S."/>
            <person name="Pangilinan J."/>
            <person name="Larsson K.H."/>
            <person name="Matsuura K."/>
            <person name="Barry K."/>
            <person name="Labutti K."/>
            <person name="Kuo R."/>
            <person name="Ohm R.A."/>
            <person name="Bhattacharya S.S."/>
            <person name="Shirouzu T."/>
            <person name="Yoshinaga Y."/>
            <person name="Martin F.M."/>
            <person name="Grigoriev I.V."/>
            <person name="Hibbett D.S."/>
        </authorList>
    </citation>
    <scope>NUCLEOTIDE SEQUENCE [LARGE SCALE GENOMIC DNA]</scope>
    <source>
        <strain evidence="2 3">CBS 109695</strain>
    </source>
</reference>
<proteinExistence type="predicted"/>